<keyword evidence="8" id="KW-0482">Metalloprotease</keyword>
<dbReference type="Gene3D" id="2.30.42.10">
    <property type="match status" value="1"/>
</dbReference>
<keyword evidence="9 10" id="KW-0472">Membrane</keyword>
<evidence type="ECO:0000256" key="9">
    <source>
        <dbReference type="ARBA" id="ARBA00023136"/>
    </source>
</evidence>
<evidence type="ECO:0000256" key="2">
    <source>
        <dbReference type="ARBA" id="ARBA00004141"/>
    </source>
</evidence>
<dbReference type="PANTHER" id="PTHR42837">
    <property type="entry name" value="REGULATOR OF SIGMA-E PROTEASE RSEP"/>
    <property type="match status" value="1"/>
</dbReference>
<keyword evidence="6" id="KW-0862">Zinc</keyword>
<feature type="transmembrane region" description="Helical" evidence="10">
    <location>
        <begin position="6"/>
        <end position="25"/>
    </location>
</feature>
<dbReference type="SUPFAM" id="SSF50156">
    <property type="entry name" value="PDZ domain-like"/>
    <property type="match status" value="1"/>
</dbReference>
<dbReference type="PANTHER" id="PTHR42837:SF2">
    <property type="entry name" value="MEMBRANE METALLOPROTEASE ARASP2, CHLOROPLASTIC-RELATED"/>
    <property type="match status" value="1"/>
</dbReference>
<dbReference type="EMBL" id="UINC01001475">
    <property type="protein sequence ID" value="SUZ81629.1"/>
    <property type="molecule type" value="Genomic_DNA"/>
</dbReference>
<keyword evidence="5" id="KW-0378">Hydrolase</keyword>
<dbReference type="InterPro" id="IPR001478">
    <property type="entry name" value="PDZ"/>
</dbReference>
<name>A0A381QSU5_9ZZZZ</name>
<dbReference type="CDD" id="cd06163">
    <property type="entry name" value="S2P-M50_PDZ_RseP-like"/>
    <property type="match status" value="1"/>
</dbReference>
<evidence type="ECO:0000256" key="10">
    <source>
        <dbReference type="SAM" id="Phobius"/>
    </source>
</evidence>
<dbReference type="InterPro" id="IPR036034">
    <property type="entry name" value="PDZ_sf"/>
</dbReference>
<comment type="cofactor">
    <cofactor evidence="1">
        <name>Zn(2+)</name>
        <dbReference type="ChEBI" id="CHEBI:29105"/>
    </cofactor>
</comment>
<evidence type="ECO:0000256" key="7">
    <source>
        <dbReference type="ARBA" id="ARBA00022989"/>
    </source>
</evidence>
<dbReference type="GO" id="GO:0016020">
    <property type="term" value="C:membrane"/>
    <property type="evidence" value="ECO:0007669"/>
    <property type="project" value="UniProtKB-SubCell"/>
</dbReference>
<dbReference type="InterPro" id="IPR008915">
    <property type="entry name" value="Peptidase_M50"/>
</dbReference>
<sequence>MTTLIATIVLLGVLIFIHELGHYLAARSIGVRVERFSIGYPPRLMAFTSIKDGWEFRFFFYRKNEKGKLEWGPIKTTLITRPGRKGTGTEYCFAIIPFGGYVKVAGMIDESMDATYKHEPYELMSKPKWQQIWFMSAGVIMNTLLAFVIFTGLSYSIGKPNISNAPVINELVPGLPADIAGLKSGDKIKMVEGENISTWEELTQEIHQRPNQKIDLTYLRNETTQSISLETTFQINP</sequence>
<feature type="transmembrane region" description="Helical" evidence="10">
    <location>
        <begin position="132"/>
        <end position="155"/>
    </location>
</feature>
<dbReference type="AlphaFoldDB" id="A0A381QSU5"/>
<dbReference type="SMART" id="SM00228">
    <property type="entry name" value="PDZ"/>
    <property type="match status" value="1"/>
</dbReference>
<dbReference type="Pfam" id="PF02163">
    <property type="entry name" value="Peptidase_M50"/>
    <property type="match status" value="2"/>
</dbReference>
<feature type="non-terminal residue" evidence="12">
    <location>
        <position position="1"/>
    </location>
</feature>
<evidence type="ECO:0000259" key="11">
    <source>
        <dbReference type="SMART" id="SM00228"/>
    </source>
</evidence>
<organism evidence="12">
    <name type="scientific">marine metagenome</name>
    <dbReference type="NCBI Taxonomy" id="408172"/>
    <lineage>
        <taxon>unclassified sequences</taxon>
        <taxon>metagenomes</taxon>
        <taxon>ecological metagenomes</taxon>
    </lineage>
</organism>
<feature type="non-terminal residue" evidence="12">
    <location>
        <position position="237"/>
    </location>
</feature>
<proteinExistence type="predicted"/>
<evidence type="ECO:0000256" key="4">
    <source>
        <dbReference type="ARBA" id="ARBA00022692"/>
    </source>
</evidence>
<accession>A0A381QSU5</accession>
<keyword evidence="4 10" id="KW-0812">Transmembrane</keyword>
<evidence type="ECO:0000256" key="5">
    <source>
        <dbReference type="ARBA" id="ARBA00022801"/>
    </source>
</evidence>
<dbReference type="InterPro" id="IPR004387">
    <property type="entry name" value="Pept_M50_Zn"/>
</dbReference>
<gene>
    <name evidence="12" type="ORF">METZ01_LOCUS34483</name>
</gene>
<evidence type="ECO:0000313" key="12">
    <source>
        <dbReference type="EMBL" id="SUZ81629.1"/>
    </source>
</evidence>
<keyword evidence="3" id="KW-0645">Protease</keyword>
<dbReference type="GO" id="GO:0004222">
    <property type="term" value="F:metalloendopeptidase activity"/>
    <property type="evidence" value="ECO:0007669"/>
    <property type="project" value="InterPro"/>
</dbReference>
<feature type="domain" description="PDZ" evidence="11">
    <location>
        <begin position="151"/>
        <end position="222"/>
    </location>
</feature>
<evidence type="ECO:0000256" key="8">
    <source>
        <dbReference type="ARBA" id="ARBA00023049"/>
    </source>
</evidence>
<evidence type="ECO:0000256" key="6">
    <source>
        <dbReference type="ARBA" id="ARBA00022833"/>
    </source>
</evidence>
<evidence type="ECO:0000256" key="3">
    <source>
        <dbReference type="ARBA" id="ARBA00022670"/>
    </source>
</evidence>
<evidence type="ECO:0000256" key="1">
    <source>
        <dbReference type="ARBA" id="ARBA00001947"/>
    </source>
</evidence>
<dbReference type="GO" id="GO:0006508">
    <property type="term" value="P:proteolysis"/>
    <property type="evidence" value="ECO:0007669"/>
    <property type="project" value="UniProtKB-KW"/>
</dbReference>
<comment type="subcellular location">
    <subcellularLocation>
        <location evidence="2">Membrane</location>
        <topology evidence="2">Multi-pass membrane protein</topology>
    </subcellularLocation>
</comment>
<protein>
    <recommendedName>
        <fullName evidence="11">PDZ domain-containing protein</fullName>
    </recommendedName>
</protein>
<keyword evidence="7 10" id="KW-1133">Transmembrane helix</keyword>
<dbReference type="CDD" id="cd23081">
    <property type="entry name" value="cpPDZ_EcRseP-like"/>
    <property type="match status" value="1"/>
</dbReference>
<reference evidence="12" key="1">
    <citation type="submission" date="2018-05" db="EMBL/GenBank/DDBJ databases">
        <authorList>
            <person name="Lanie J.A."/>
            <person name="Ng W.-L."/>
            <person name="Kazmierczak K.M."/>
            <person name="Andrzejewski T.M."/>
            <person name="Davidsen T.M."/>
            <person name="Wayne K.J."/>
            <person name="Tettelin H."/>
            <person name="Glass J.I."/>
            <person name="Rusch D."/>
            <person name="Podicherti R."/>
            <person name="Tsui H.-C.T."/>
            <person name="Winkler M.E."/>
        </authorList>
    </citation>
    <scope>NUCLEOTIDE SEQUENCE</scope>
</reference>